<dbReference type="Proteomes" id="UP001152759">
    <property type="component" value="Chromosome 9"/>
</dbReference>
<gene>
    <name evidence="1" type="ORF">BEMITA_LOCUS13845</name>
</gene>
<organism evidence="1 2">
    <name type="scientific">Bemisia tabaci</name>
    <name type="common">Sweetpotato whitefly</name>
    <name type="synonym">Aleurodes tabaci</name>
    <dbReference type="NCBI Taxonomy" id="7038"/>
    <lineage>
        <taxon>Eukaryota</taxon>
        <taxon>Metazoa</taxon>
        <taxon>Ecdysozoa</taxon>
        <taxon>Arthropoda</taxon>
        <taxon>Hexapoda</taxon>
        <taxon>Insecta</taxon>
        <taxon>Pterygota</taxon>
        <taxon>Neoptera</taxon>
        <taxon>Paraneoptera</taxon>
        <taxon>Hemiptera</taxon>
        <taxon>Sternorrhyncha</taxon>
        <taxon>Aleyrodoidea</taxon>
        <taxon>Aleyrodidae</taxon>
        <taxon>Aleyrodinae</taxon>
        <taxon>Bemisia</taxon>
    </lineage>
</organism>
<proteinExistence type="predicted"/>
<sequence>MTANDPCLNFTANQEADDNANLICRRAVAAFNNRDEAARERCRFAVEPKCRSVRGAGLQRCSIKKMRPRTHFVCLIAKRSFEVEAMIYCAAPLFPGLPLQQQQPLQPIIF</sequence>
<keyword evidence="2" id="KW-1185">Reference proteome</keyword>
<evidence type="ECO:0000313" key="2">
    <source>
        <dbReference type="Proteomes" id="UP001152759"/>
    </source>
</evidence>
<protein>
    <submittedName>
        <fullName evidence="1">Uncharacterized protein</fullName>
    </submittedName>
</protein>
<dbReference type="EMBL" id="OU963870">
    <property type="protein sequence ID" value="CAH0395690.1"/>
    <property type="molecule type" value="Genomic_DNA"/>
</dbReference>
<name>A0A9P0F9X3_BEMTA</name>
<accession>A0A9P0F9X3</accession>
<evidence type="ECO:0000313" key="1">
    <source>
        <dbReference type="EMBL" id="CAH0395690.1"/>
    </source>
</evidence>
<dbReference type="AlphaFoldDB" id="A0A9P0F9X3"/>
<reference evidence="1" key="1">
    <citation type="submission" date="2021-12" db="EMBL/GenBank/DDBJ databases">
        <authorList>
            <person name="King R."/>
        </authorList>
    </citation>
    <scope>NUCLEOTIDE SEQUENCE</scope>
</reference>